<dbReference type="Pfam" id="PF07589">
    <property type="entry name" value="PEP-CTERM"/>
    <property type="match status" value="1"/>
</dbReference>
<dbReference type="NCBIfam" id="TIGR04215">
    <property type="entry name" value="choice_anch_A"/>
    <property type="match status" value="1"/>
</dbReference>
<accession>A0A841L7Q8</accession>
<feature type="domain" description="Choice-of-anchor A" evidence="3">
    <location>
        <begin position="112"/>
        <end position="341"/>
    </location>
</feature>
<feature type="domain" description="Ice-binding protein C-terminal" evidence="2">
    <location>
        <begin position="353"/>
        <end position="378"/>
    </location>
</feature>
<evidence type="ECO:0000259" key="3">
    <source>
        <dbReference type="Pfam" id="PF20597"/>
    </source>
</evidence>
<evidence type="ECO:0000259" key="2">
    <source>
        <dbReference type="Pfam" id="PF07589"/>
    </source>
</evidence>
<sequence>MVSRFATTSAVAVSLALLATAPAHAVVAFDSSAAGALQAMRELNLMVFNDYSSSGQEVEGKTFIGGNANSNANWGIGNGSQGGAVSSRPTLTVVGNANLGGQLNNGSNGGSGNVGTPAGVTVGGNLSNLNMNAQNATLKVGGSASNVNGSSGSTIQVGGATSGNFNLNGATLSANLGPSFTQPLVNSLTAERSALIAGFTALSSQLAAYEWEGNPNTITQGGQGAIFNVADSSNGYALFTINAADVGNQIAFNLVGPVQPIVINVLGTGTIDWNANAVTGTINPRDLNPWIIWNFVEATAINFNRQFHGSVLAVNAALNITQVLEGSVIGKSATQSAEIHLGTYAGGNILMEPIPEPASWAMMIAGFGLVGATMRRRRVIRSVVAAA</sequence>
<evidence type="ECO:0000313" key="5">
    <source>
        <dbReference type="Proteomes" id="UP000538147"/>
    </source>
</evidence>
<dbReference type="EMBL" id="JACIIV010000011">
    <property type="protein sequence ID" value="MBB6227621.1"/>
    <property type="molecule type" value="Genomic_DNA"/>
</dbReference>
<dbReference type="InterPro" id="IPR013424">
    <property type="entry name" value="Ice-binding_C"/>
</dbReference>
<dbReference type="InterPro" id="IPR026588">
    <property type="entry name" value="Choice_anch_A"/>
</dbReference>
<feature type="signal peptide" evidence="1">
    <location>
        <begin position="1"/>
        <end position="25"/>
    </location>
</feature>
<evidence type="ECO:0000256" key="1">
    <source>
        <dbReference type="SAM" id="SignalP"/>
    </source>
</evidence>
<keyword evidence="5" id="KW-1185">Reference proteome</keyword>
<reference evidence="4 5" key="1">
    <citation type="submission" date="2020-08" db="EMBL/GenBank/DDBJ databases">
        <title>Genomic Encyclopedia of Type Strains, Phase IV (KMG-IV): sequencing the most valuable type-strain genomes for metagenomic binning, comparative biology and taxonomic classification.</title>
        <authorList>
            <person name="Goeker M."/>
        </authorList>
    </citation>
    <scope>NUCLEOTIDE SEQUENCE [LARGE SCALE GENOMIC DNA]</scope>
    <source>
        <strain evidence="4 5">DSM 102189</strain>
    </source>
</reference>
<gene>
    <name evidence="4" type="ORF">FHS79_001790</name>
</gene>
<dbReference type="Pfam" id="PF20597">
    <property type="entry name" value="pAdhesive_15"/>
    <property type="match status" value="1"/>
</dbReference>
<dbReference type="AlphaFoldDB" id="A0A841L7Q8"/>
<proteinExistence type="predicted"/>
<evidence type="ECO:0000313" key="4">
    <source>
        <dbReference type="EMBL" id="MBB6227621.1"/>
    </source>
</evidence>
<feature type="chain" id="PRO_5032586696" evidence="1">
    <location>
        <begin position="26"/>
        <end position="387"/>
    </location>
</feature>
<name>A0A841L7Q8_9SPHN</name>
<comment type="caution">
    <text evidence="4">The sequence shown here is derived from an EMBL/GenBank/DDBJ whole genome shotgun (WGS) entry which is preliminary data.</text>
</comment>
<dbReference type="RefSeq" id="WP_184198642.1">
    <property type="nucleotide sequence ID" value="NZ_JACIIV010000011.1"/>
</dbReference>
<organism evidence="4 5">
    <name type="scientific">Polymorphobacter multimanifer</name>
    <dbReference type="NCBI Taxonomy" id="1070431"/>
    <lineage>
        <taxon>Bacteria</taxon>
        <taxon>Pseudomonadati</taxon>
        <taxon>Pseudomonadota</taxon>
        <taxon>Alphaproteobacteria</taxon>
        <taxon>Sphingomonadales</taxon>
        <taxon>Sphingosinicellaceae</taxon>
        <taxon>Polymorphobacter</taxon>
    </lineage>
</organism>
<dbReference type="NCBIfam" id="NF035944">
    <property type="entry name" value="PEPxxWA-CTERM"/>
    <property type="match status" value="1"/>
</dbReference>
<dbReference type="NCBIfam" id="TIGR02595">
    <property type="entry name" value="PEP_CTERM"/>
    <property type="match status" value="1"/>
</dbReference>
<keyword evidence="1" id="KW-0732">Signal</keyword>
<dbReference type="Proteomes" id="UP000538147">
    <property type="component" value="Unassembled WGS sequence"/>
</dbReference>
<protein>
    <submittedName>
        <fullName evidence="4">Choice-of-anchor A domain-containing protein</fullName>
    </submittedName>
</protein>